<name>A0A089X5W5_STRGA</name>
<dbReference type="HOGENOM" id="CLU_2556807_0_0_11"/>
<dbReference type="AlphaFoldDB" id="A0A089X5W5"/>
<feature type="region of interest" description="Disordered" evidence="1">
    <location>
        <begin position="1"/>
        <end position="82"/>
    </location>
</feature>
<evidence type="ECO:0000313" key="2">
    <source>
        <dbReference type="EMBL" id="AIR96424.1"/>
    </source>
</evidence>
<feature type="compositionally biased region" description="Basic and acidic residues" evidence="1">
    <location>
        <begin position="1"/>
        <end position="21"/>
    </location>
</feature>
<dbReference type="EMBL" id="CP009438">
    <property type="protein sequence ID" value="AIR96424.1"/>
    <property type="molecule type" value="Genomic_DNA"/>
</dbReference>
<dbReference type="Proteomes" id="UP000029482">
    <property type="component" value="Chromosome"/>
</dbReference>
<dbReference type="OrthoDB" id="4338230at2"/>
<dbReference type="KEGG" id="sgu:SGLAU_01980"/>
<organism evidence="2 3">
    <name type="scientific">Streptomyces glaucescens</name>
    <dbReference type="NCBI Taxonomy" id="1907"/>
    <lineage>
        <taxon>Bacteria</taxon>
        <taxon>Bacillati</taxon>
        <taxon>Actinomycetota</taxon>
        <taxon>Actinomycetes</taxon>
        <taxon>Kitasatosporales</taxon>
        <taxon>Streptomycetaceae</taxon>
        <taxon>Streptomyces</taxon>
    </lineage>
</organism>
<dbReference type="STRING" id="1907.SGLAU_01980"/>
<feature type="compositionally biased region" description="Gly residues" evidence="1">
    <location>
        <begin position="55"/>
        <end position="66"/>
    </location>
</feature>
<evidence type="ECO:0000313" key="3">
    <source>
        <dbReference type="Proteomes" id="UP000029482"/>
    </source>
</evidence>
<dbReference type="RefSeq" id="WP_043497771.1">
    <property type="nucleotide sequence ID" value="NZ_CP009438.1"/>
</dbReference>
<protein>
    <submittedName>
        <fullName evidence="2">Uncharacterized protein</fullName>
    </submittedName>
</protein>
<dbReference type="eggNOG" id="ENOG5031TXS">
    <property type="taxonomic scope" value="Bacteria"/>
</dbReference>
<accession>A0A089X5W5</accession>
<sequence length="82" mass="8908">MTKPDKKHESEIRQAEEERAGSEPFSYPYDERRPNVRAVRHISREEADADSVPGVPGGYGTTGGGQPSRTGSGADEADPDQH</sequence>
<reference evidence="3" key="1">
    <citation type="journal article" date="2015" name="J. Biotechnol.">
        <title>Complete genome sequence of the actinobacterium Streptomyces glaucescens GLA.O (DSM 40922) consisting of a linear chromosome and one linear plasmid.</title>
        <authorList>
            <person name="Ortseifen V."/>
            <person name="Winkler A."/>
            <person name="Albersmeier A."/>
            <person name="Wendler S."/>
            <person name="Puhler A."/>
            <person name="Kalinowski J."/>
            <person name="Ruckert C."/>
        </authorList>
    </citation>
    <scope>NUCLEOTIDE SEQUENCE [LARGE SCALE GENOMIC DNA]</scope>
    <source>
        <strain evidence="3">DSM 40922 / GLA O</strain>
    </source>
</reference>
<evidence type="ECO:0000256" key="1">
    <source>
        <dbReference type="SAM" id="MobiDB-lite"/>
    </source>
</evidence>
<gene>
    <name evidence="2" type="ORF">SGLAU_01980</name>
</gene>
<keyword evidence="3" id="KW-1185">Reference proteome</keyword>
<proteinExistence type="predicted"/>